<evidence type="ECO:0000313" key="3">
    <source>
        <dbReference type="Proteomes" id="UP000034410"/>
    </source>
</evidence>
<sequence length="263" mass="29164">MLFAVAVSGAERPGRVVSINLCTDQLLLMLAAPEQIASVSHLALEANSSFMAVQAANYPVNHGKAEEILALKPDLILAGAYTDRPLIALLKKLGYRVEQLALSSSIEDVRHNIRLIARLIGREAEGRQMIQTMDQRLDRIKQLRPKVRPRGAFYQPNGYTSGRNTLQHAALELAGWENISAQEGVVGYGAIDMERLILARPVQLFTSSYSPGTYSRGQQMLEHPVLRRLTQGRAPIEVAYRYWICGGPMIADAVEILHRSLPR</sequence>
<dbReference type="PANTHER" id="PTHR30535:SF34">
    <property type="entry name" value="MOLYBDATE-BINDING PROTEIN MOLA"/>
    <property type="match status" value="1"/>
</dbReference>
<dbReference type="KEGG" id="seds:AAY24_05705"/>
<dbReference type="SUPFAM" id="SSF53807">
    <property type="entry name" value="Helical backbone' metal receptor"/>
    <property type="match status" value="1"/>
</dbReference>
<dbReference type="PANTHER" id="PTHR30535">
    <property type="entry name" value="VITAMIN B12-BINDING PROTEIN"/>
    <property type="match status" value="1"/>
</dbReference>
<feature type="domain" description="Fe/B12 periplasmic-binding" evidence="1">
    <location>
        <begin position="15"/>
        <end position="263"/>
    </location>
</feature>
<evidence type="ECO:0000259" key="1">
    <source>
        <dbReference type="PROSITE" id="PS50983"/>
    </source>
</evidence>
<dbReference type="AlphaFoldDB" id="A0A0F7K4F4"/>
<organism evidence="2 3">
    <name type="scientific">Sedimenticola thiotaurini</name>
    <dbReference type="NCBI Taxonomy" id="1543721"/>
    <lineage>
        <taxon>Bacteria</taxon>
        <taxon>Pseudomonadati</taxon>
        <taxon>Pseudomonadota</taxon>
        <taxon>Gammaproteobacteria</taxon>
        <taxon>Chromatiales</taxon>
        <taxon>Sedimenticolaceae</taxon>
        <taxon>Sedimenticola</taxon>
    </lineage>
</organism>
<dbReference type="Pfam" id="PF01497">
    <property type="entry name" value="Peripla_BP_2"/>
    <property type="match status" value="1"/>
</dbReference>
<dbReference type="Proteomes" id="UP000034410">
    <property type="component" value="Chromosome"/>
</dbReference>
<dbReference type="Gene3D" id="3.40.50.1980">
    <property type="entry name" value="Nitrogenase molybdenum iron protein domain"/>
    <property type="match status" value="2"/>
</dbReference>
<keyword evidence="3" id="KW-1185">Reference proteome</keyword>
<dbReference type="InterPro" id="IPR002491">
    <property type="entry name" value="ABC_transptr_periplasmic_BD"/>
</dbReference>
<gene>
    <name evidence="2" type="ORF">AAY24_05705</name>
</gene>
<reference evidence="2 3" key="1">
    <citation type="journal article" date="2015" name="Genome Announc.">
        <title>Complete Genome Sequence of Sedimenticola thiotaurini Strain SIP-G1, a Polyphosphate- and Polyhydroxyalkanoate-Accumulating Sulfur-Oxidizing Gammaproteobacterium Isolated from Salt Marsh Sediments.</title>
        <authorList>
            <person name="Flood B.E."/>
            <person name="Jones D.S."/>
            <person name="Bailey J.V."/>
        </authorList>
    </citation>
    <scope>NUCLEOTIDE SEQUENCE [LARGE SCALE GENOMIC DNA]</scope>
    <source>
        <strain evidence="2 3">SIP-G1</strain>
    </source>
</reference>
<dbReference type="InterPro" id="IPR050902">
    <property type="entry name" value="ABC_Transporter_SBP"/>
</dbReference>
<name>A0A0F7K4F4_9GAMM</name>
<dbReference type="PROSITE" id="PS50983">
    <property type="entry name" value="FE_B12_PBP"/>
    <property type="match status" value="1"/>
</dbReference>
<dbReference type="PATRIC" id="fig|1543721.4.peg.1184"/>
<evidence type="ECO:0000313" key="2">
    <source>
        <dbReference type="EMBL" id="AKH22075.1"/>
    </source>
</evidence>
<proteinExistence type="predicted"/>
<dbReference type="EMBL" id="CP011412">
    <property type="protein sequence ID" value="AKH22075.1"/>
    <property type="molecule type" value="Genomic_DNA"/>
</dbReference>
<protein>
    <recommendedName>
        <fullName evidence="1">Fe/B12 periplasmic-binding domain-containing protein</fullName>
    </recommendedName>
</protein>
<accession>A0A0F7K4F4</accession>
<dbReference type="GO" id="GO:0071281">
    <property type="term" value="P:cellular response to iron ion"/>
    <property type="evidence" value="ECO:0007669"/>
    <property type="project" value="TreeGrafter"/>
</dbReference>